<dbReference type="Proteomes" id="UP000187203">
    <property type="component" value="Unassembled WGS sequence"/>
</dbReference>
<dbReference type="GO" id="GO:0005634">
    <property type="term" value="C:nucleus"/>
    <property type="evidence" value="ECO:0007669"/>
    <property type="project" value="UniProtKB-SubCell"/>
</dbReference>
<dbReference type="PANTHER" id="PTHR35133:SF5">
    <property type="entry name" value="PROTEIN EFFECTOR OF TRANSCRIPTION 2-LIKE"/>
    <property type="match status" value="1"/>
</dbReference>
<evidence type="ECO:0000256" key="7">
    <source>
        <dbReference type="ARBA" id="ARBA00023242"/>
    </source>
</evidence>
<evidence type="ECO:0000313" key="10">
    <source>
        <dbReference type="Proteomes" id="UP000187203"/>
    </source>
</evidence>
<feature type="domain" description="Ubiquitin-like" evidence="8">
    <location>
        <begin position="555"/>
        <end position="630"/>
    </location>
</feature>
<organism evidence="9 10">
    <name type="scientific">Corchorus olitorius</name>
    <dbReference type="NCBI Taxonomy" id="93759"/>
    <lineage>
        <taxon>Eukaryota</taxon>
        <taxon>Viridiplantae</taxon>
        <taxon>Streptophyta</taxon>
        <taxon>Embryophyta</taxon>
        <taxon>Tracheophyta</taxon>
        <taxon>Spermatophyta</taxon>
        <taxon>Magnoliopsida</taxon>
        <taxon>eudicotyledons</taxon>
        <taxon>Gunneridae</taxon>
        <taxon>Pentapetalae</taxon>
        <taxon>rosids</taxon>
        <taxon>malvids</taxon>
        <taxon>Malvales</taxon>
        <taxon>Malvaceae</taxon>
        <taxon>Grewioideae</taxon>
        <taxon>Apeibeae</taxon>
        <taxon>Corchorus</taxon>
    </lineage>
</organism>
<dbReference type="InterPro" id="IPR029071">
    <property type="entry name" value="Ubiquitin-like_domsf"/>
</dbReference>
<dbReference type="FunFam" id="3.10.20.90:FF:000222">
    <property type="entry name" value="Polyubiquitin 5"/>
    <property type="match status" value="1"/>
</dbReference>
<comment type="subcellular location">
    <subcellularLocation>
        <location evidence="2">Cytoplasm</location>
    </subcellularLocation>
    <subcellularLocation>
        <location evidence="1">Nucleus</location>
    </subcellularLocation>
</comment>
<dbReference type="SUPFAM" id="SSF54236">
    <property type="entry name" value="Ubiquitin-like"/>
    <property type="match status" value="2"/>
</dbReference>
<reference evidence="10" key="1">
    <citation type="submission" date="2013-09" db="EMBL/GenBank/DDBJ databases">
        <title>Corchorus olitorius genome sequencing.</title>
        <authorList>
            <person name="Alam M."/>
            <person name="Haque M.S."/>
            <person name="Islam M.S."/>
            <person name="Emdad E.M."/>
            <person name="Islam M.M."/>
            <person name="Ahmed B."/>
            <person name="Halim A."/>
            <person name="Hossen Q.M.M."/>
            <person name="Hossain M.Z."/>
            <person name="Ahmed R."/>
            <person name="Khan M.M."/>
            <person name="Islam R."/>
            <person name="Rashid M.M."/>
            <person name="Khan S.A."/>
            <person name="Rahman M.S."/>
            <person name="Alam M."/>
            <person name="Yahiya A.S."/>
            <person name="Khan M.S."/>
            <person name="Azam M.S."/>
            <person name="Haque T."/>
            <person name="Lashkar M.Z.H."/>
            <person name="Akhand A.I."/>
            <person name="Morshed G."/>
            <person name="Roy S."/>
            <person name="Uddin K.S."/>
            <person name="Rabeya T."/>
            <person name="Hossain A.S."/>
            <person name="Chowdhury A."/>
            <person name="Snigdha A.R."/>
            <person name="Mortoza M.S."/>
            <person name="Matin S.A."/>
            <person name="Hoque S.M.E."/>
            <person name="Islam M.K."/>
            <person name="Roy D.K."/>
            <person name="Haider R."/>
            <person name="Moosa M.M."/>
            <person name="Elias S.M."/>
            <person name="Hasan A.M."/>
            <person name="Jahan S."/>
            <person name="Shafiuddin M."/>
            <person name="Mahmood N."/>
            <person name="Shommy N.S."/>
        </authorList>
    </citation>
    <scope>NUCLEOTIDE SEQUENCE [LARGE SCALE GENOMIC DNA]</scope>
    <source>
        <strain evidence="10">cv. O-4</strain>
    </source>
</reference>
<dbReference type="PROSITE" id="PS50053">
    <property type="entry name" value="UBIQUITIN_2"/>
    <property type="match status" value="2"/>
</dbReference>
<dbReference type="EMBL" id="AWUE01016436">
    <property type="protein sequence ID" value="OMO91617.1"/>
    <property type="molecule type" value="Genomic_DNA"/>
</dbReference>
<keyword evidence="7" id="KW-0539">Nucleus</keyword>
<dbReference type="STRING" id="93759.A0A1R3J9Z1"/>
<evidence type="ECO:0000259" key="8">
    <source>
        <dbReference type="PROSITE" id="PS50053"/>
    </source>
</evidence>
<comment type="caution">
    <text evidence="9">The sequence shown here is derived from an EMBL/GenBank/DDBJ whole genome shotgun (WGS) entry which is preliminary data.</text>
</comment>
<dbReference type="GO" id="GO:0005737">
    <property type="term" value="C:cytoplasm"/>
    <property type="evidence" value="ECO:0007669"/>
    <property type="project" value="UniProtKB-SubCell"/>
</dbReference>
<dbReference type="OrthoDB" id="1922121at2759"/>
<evidence type="ECO:0000256" key="1">
    <source>
        <dbReference type="ARBA" id="ARBA00004123"/>
    </source>
</evidence>
<accession>A0A1R3J9Z1</accession>
<dbReference type="Pfam" id="PF19239">
    <property type="entry name" value="GIY_YIG_domain"/>
    <property type="match status" value="1"/>
</dbReference>
<keyword evidence="4" id="KW-0963">Cytoplasm</keyword>
<evidence type="ECO:0000313" key="9">
    <source>
        <dbReference type="EMBL" id="OMO91617.1"/>
    </source>
</evidence>
<keyword evidence="10" id="KW-1185">Reference proteome</keyword>
<evidence type="ECO:0000256" key="6">
    <source>
        <dbReference type="ARBA" id="ARBA00022786"/>
    </source>
</evidence>
<evidence type="ECO:0000256" key="2">
    <source>
        <dbReference type="ARBA" id="ARBA00004496"/>
    </source>
</evidence>
<dbReference type="FunFam" id="3.10.20.90:FF:000016">
    <property type="entry name" value="Polyubiquitin 3"/>
    <property type="match status" value="1"/>
</dbReference>
<evidence type="ECO:0000256" key="5">
    <source>
        <dbReference type="ARBA" id="ARBA00022499"/>
    </source>
</evidence>
<keyword evidence="5" id="KW-1017">Isopeptide bond</keyword>
<dbReference type="PRINTS" id="PR00348">
    <property type="entry name" value="UBIQUITIN"/>
</dbReference>
<dbReference type="PANTHER" id="PTHR35133">
    <property type="entry name" value="PROTEIN EFFECTOR OF TRANSCRIPTION 2-RELATED"/>
    <property type="match status" value="1"/>
</dbReference>
<proteinExistence type="inferred from homology"/>
<sequence length="631" mass="70279">MAAAKLAVVTSRLKREDHKRTKHDSQFSKWKVLIGPDDWEDYSAGKEGVSRYRVENLPRSSSSGLYELAINRTGSSNRENSGKFDPDKVLVVYLGEADNVKTRLQQYGRTGAHLGRSSSGEKGCGCFEDVFSRGYSILYRWAPMENKAEAYRTEAQLLNTFDYAWNKGSNGARRHDDILQKLDKGVSNSNPLAIFSRKLLPFRQKQVGIKIKASKLVSQDDDFGNREGYSFLSQVFKFSRSQPRLVLDRGGSDENETITCGVVLGDGSICRRPPVEGRKRCAEHKGKKTKGSSVRVNTSEKSELHKACSEYAVSNNLEFDIYGEIPNSAAIPSLIAGESPAIEHFSPICGVAMNDGSICSRQPVKGRKRCNVHKGMKICNFKSETTRYQAVPDLLFDSYANDASDFDKNSEILIPGKVETGVAPWLPVNEGCNTICGVELGNGYFCTNQPAKGRVRCEEHKGLRVTSLTPHAFDADSSYNSYNWNYGSRSVSKCGAPTRNGSYCRRTIQDKEGIPPDQQRLIFAGKQLEDGRTLADYNIQKESTLHLVLRLRGGMQIFVKTLTGKTITLEVESSDTIDNVKAKIQNKEGIPREQQRLIFAGKQLEDGRTLADYNIQKESTLHLVLRLRGGF</sequence>
<dbReference type="InterPro" id="IPR038909">
    <property type="entry name" value="Effector_transcript"/>
</dbReference>
<evidence type="ECO:0000256" key="4">
    <source>
        <dbReference type="ARBA" id="ARBA00022490"/>
    </source>
</evidence>
<dbReference type="Pfam" id="PF00240">
    <property type="entry name" value="ubiquitin"/>
    <property type="match status" value="2"/>
</dbReference>
<comment type="similarity">
    <text evidence="3">Belongs to the ubiquitin family.</text>
</comment>
<dbReference type="InterPro" id="IPR019956">
    <property type="entry name" value="Ubiquitin_dom"/>
</dbReference>
<gene>
    <name evidence="9" type="ORF">COLO4_18221</name>
</gene>
<dbReference type="Gene3D" id="3.10.20.90">
    <property type="entry name" value="Phosphatidylinositol 3-kinase Catalytic Subunit, Chain A, domain 1"/>
    <property type="match status" value="2"/>
</dbReference>
<keyword evidence="6" id="KW-0833">Ubl conjugation pathway</keyword>
<dbReference type="AlphaFoldDB" id="A0A1R3J9Z1"/>
<dbReference type="CDD" id="cd01803">
    <property type="entry name" value="Ubl_ubiquitin"/>
    <property type="match status" value="1"/>
</dbReference>
<feature type="domain" description="Ubiquitin-like" evidence="8">
    <location>
        <begin position="505"/>
        <end position="554"/>
    </location>
</feature>
<evidence type="ECO:0000256" key="3">
    <source>
        <dbReference type="ARBA" id="ARBA00008430"/>
    </source>
</evidence>
<dbReference type="InterPro" id="IPR000626">
    <property type="entry name" value="Ubiquitin-like_dom"/>
</dbReference>
<dbReference type="SMART" id="SM00213">
    <property type="entry name" value="UBQ"/>
    <property type="match status" value="2"/>
</dbReference>
<dbReference type="GO" id="GO:0003729">
    <property type="term" value="F:mRNA binding"/>
    <property type="evidence" value="ECO:0007669"/>
    <property type="project" value="UniProtKB-ARBA"/>
</dbReference>
<name>A0A1R3J9Z1_9ROSI</name>
<dbReference type="GO" id="GO:0006355">
    <property type="term" value="P:regulation of DNA-templated transcription"/>
    <property type="evidence" value="ECO:0007669"/>
    <property type="project" value="InterPro"/>
</dbReference>
<dbReference type="GO" id="GO:0003677">
    <property type="term" value="F:DNA binding"/>
    <property type="evidence" value="ECO:0007669"/>
    <property type="project" value="InterPro"/>
</dbReference>
<protein>
    <submittedName>
        <fullName evidence="9">Ubiquitin</fullName>
    </submittedName>
</protein>